<gene>
    <name evidence="2" type="ORF">EJ04DRAFT_9756</name>
</gene>
<name>A0A9P4R8Z3_9PLEO</name>
<feature type="region of interest" description="Disordered" evidence="1">
    <location>
        <begin position="1"/>
        <end position="23"/>
    </location>
</feature>
<sequence>MPPPTKQAPAKAAPAADDDDDDPVIAEYDVYITPQMQQQLLLLQYMNRAKNNPLTQEHGSRPTEMRIKPVTGFVEVDVPVDIHTSYNRREAVKYGEALRHGKVVGQTAYGVAGGLEKVMPHTANRTGTGTASPAAAPPSIPDDDNMDQYVENFNDANEKGHVLNKVTYGGQIFKREEDEPHYMIGAFKGNQLHLTKLDAVVQMQPTVNHISAVDHLEVMRRKRDAQEGAKPQEAKTALATYKKSNADTPAEKTLEFLQAAKTERWTKLQYFDEDMPESHQVFEDRLCLKNTEDAPKLQASLNDDEYLDSISAPSGRKGKKKPTVKKHPKTVVDISADDISDDSEDEPPEAMEVDEGVSGVVGTT</sequence>
<dbReference type="EMBL" id="ML996106">
    <property type="protein sequence ID" value="KAF2739091.1"/>
    <property type="molecule type" value="Genomic_DNA"/>
</dbReference>
<evidence type="ECO:0000313" key="3">
    <source>
        <dbReference type="Proteomes" id="UP000799444"/>
    </source>
</evidence>
<dbReference type="PANTHER" id="PTHR12069:SF0">
    <property type="entry name" value="DNA-DIRECTED RNA POLYMERASE III SUBUNIT RPC5"/>
    <property type="match status" value="1"/>
</dbReference>
<comment type="caution">
    <text evidence="2">The sequence shown here is derived from an EMBL/GenBank/DDBJ whole genome shotgun (WGS) entry which is preliminary data.</text>
</comment>
<dbReference type="Pfam" id="PF04801">
    <property type="entry name" value="RPC5"/>
    <property type="match status" value="2"/>
</dbReference>
<reference evidence="2" key="1">
    <citation type="journal article" date="2020" name="Stud. Mycol.">
        <title>101 Dothideomycetes genomes: a test case for predicting lifestyles and emergence of pathogens.</title>
        <authorList>
            <person name="Haridas S."/>
            <person name="Albert R."/>
            <person name="Binder M."/>
            <person name="Bloem J."/>
            <person name="Labutti K."/>
            <person name="Salamov A."/>
            <person name="Andreopoulos B."/>
            <person name="Baker S."/>
            <person name="Barry K."/>
            <person name="Bills G."/>
            <person name="Bluhm B."/>
            <person name="Cannon C."/>
            <person name="Castanera R."/>
            <person name="Culley D."/>
            <person name="Daum C."/>
            <person name="Ezra D."/>
            <person name="Gonzalez J."/>
            <person name="Henrissat B."/>
            <person name="Kuo A."/>
            <person name="Liang C."/>
            <person name="Lipzen A."/>
            <person name="Lutzoni F."/>
            <person name="Magnuson J."/>
            <person name="Mondo S."/>
            <person name="Nolan M."/>
            <person name="Ohm R."/>
            <person name="Pangilinan J."/>
            <person name="Park H.-J."/>
            <person name="Ramirez L."/>
            <person name="Alfaro M."/>
            <person name="Sun H."/>
            <person name="Tritt A."/>
            <person name="Yoshinaga Y."/>
            <person name="Zwiers L.-H."/>
            <person name="Turgeon B."/>
            <person name="Goodwin S."/>
            <person name="Spatafora J."/>
            <person name="Crous P."/>
            <person name="Grigoriev I."/>
        </authorList>
    </citation>
    <scope>NUCLEOTIDE SEQUENCE</scope>
    <source>
        <strain evidence="2">CBS 125425</strain>
    </source>
</reference>
<dbReference type="AlphaFoldDB" id="A0A9P4R8Z3"/>
<dbReference type="GO" id="GO:0042797">
    <property type="term" value="P:tRNA transcription by RNA polymerase III"/>
    <property type="evidence" value="ECO:0007669"/>
    <property type="project" value="TreeGrafter"/>
</dbReference>
<organism evidence="2 3">
    <name type="scientific">Polyplosphaeria fusca</name>
    <dbReference type="NCBI Taxonomy" id="682080"/>
    <lineage>
        <taxon>Eukaryota</taxon>
        <taxon>Fungi</taxon>
        <taxon>Dikarya</taxon>
        <taxon>Ascomycota</taxon>
        <taxon>Pezizomycotina</taxon>
        <taxon>Dothideomycetes</taxon>
        <taxon>Pleosporomycetidae</taxon>
        <taxon>Pleosporales</taxon>
        <taxon>Tetraplosphaeriaceae</taxon>
        <taxon>Polyplosphaeria</taxon>
    </lineage>
</organism>
<evidence type="ECO:0000256" key="1">
    <source>
        <dbReference type="SAM" id="MobiDB-lite"/>
    </source>
</evidence>
<feature type="compositionally biased region" description="Acidic residues" evidence="1">
    <location>
        <begin position="335"/>
        <end position="355"/>
    </location>
</feature>
<keyword evidence="3" id="KW-1185">Reference proteome</keyword>
<dbReference type="Proteomes" id="UP000799444">
    <property type="component" value="Unassembled WGS sequence"/>
</dbReference>
<protein>
    <submittedName>
        <fullName evidence="2">Uncharacterized protein</fullName>
    </submittedName>
</protein>
<dbReference type="InterPro" id="IPR006886">
    <property type="entry name" value="RNA_pol_III_Rpc5"/>
</dbReference>
<accession>A0A9P4R8Z3</accession>
<dbReference type="PANTHER" id="PTHR12069">
    <property type="entry name" value="DNA-DIRECTED RNA POLYMERASES III 80 KDA POLYPEPTIDE RNA POLYMERASE III SUBUNIT 5"/>
    <property type="match status" value="1"/>
</dbReference>
<proteinExistence type="predicted"/>
<dbReference type="GO" id="GO:0005666">
    <property type="term" value="C:RNA polymerase III complex"/>
    <property type="evidence" value="ECO:0007669"/>
    <property type="project" value="TreeGrafter"/>
</dbReference>
<feature type="region of interest" description="Disordered" evidence="1">
    <location>
        <begin position="300"/>
        <end position="364"/>
    </location>
</feature>
<feature type="compositionally biased region" description="Basic residues" evidence="1">
    <location>
        <begin position="316"/>
        <end position="329"/>
    </location>
</feature>
<evidence type="ECO:0000313" key="2">
    <source>
        <dbReference type="EMBL" id="KAF2739091.1"/>
    </source>
</evidence>
<dbReference type="OrthoDB" id="340681at2759"/>